<keyword evidence="3" id="KW-0949">S-adenosyl-L-methionine</keyword>
<dbReference type="InterPro" id="IPR029063">
    <property type="entry name" value="SAM-dependent_MTases_sf"/>
</dbReference>
<accession>A0ABP9TP76</accession>
<organism evidence="5 6">
    <name type="scientific">Paeniglutamicibacter antarcticus</name>
    <dbReference type="NCBI Taxonomy" id="494023"/>
    <lineage>
        <taxon>Bacteria</taxon>
        <taxon>Bacillati</taxon>
        <taxon>Actinomycetota</taxon>
        <taxon>Actinomycetes</taxon>
        <taxon>Micrococcales</taxon>
        <taxon>Micrococcaceae</taxon>
        <taxon>Paeniglutamicibacter</taxon>
    </lineage>
</organism>
<dbReference type="GO" id="GO:0008168">
    <property type="term" value="F:methyltransferase activity"/>
    <property type="evidence" value="ECO:0007669"/>
    <property type="project" value="UniProtKB-KW"/>
</dbReference>
<reference evidence="6" key="1">
    <citation type="journal article" date="2019" name="Int. J. Syst. Evol. Microbiol.">
        <title>The Global Catalogue of Microorganisms (GCM) 10K type strain sequencing project: providing services to taxonomists for standard genome sequencing and annotation.</title>
        <authorList>
            <consortium name="The Broad Institute Genomics Platform"/>
            <consortium name="The Broad Institute Genome Sequencing Center for Infectious Disease"/>
            <person name="Wu L."/>
            <person name="Ma J."/>
        </authorList>
    </citation>
    <scope>NUCLEOTIDE SEQUENCE [LARGE SCALE GENOMIC DNA]</scope>
    <source>
        <strain evidence="6">JCM 18952</strain>
    </source>
</reference>
<keyword evidence="2" id="KW-0808">Transferase</keyword>
<name>A0ABP9TP76_9MICC</name>
<dbReference type="Proteomes" id="UP001501257">
    <property type="component" value="Unassembled WGS sequence"/>
</dbReference>
<evidence type="ECO:0000256" key="1">
    <source>
        <dbReference type="ARBA" id="ARBA00022603"/>
    </source>
</evidence>
<proteinExistence type="predicted"/>
<evidence type="ECO:0000259" key="4">
    <source>
        <dbReference type="Pfam" id="PF13649"/>
    </source>
</evidence>
<dbReference type="GO" id="GO:0032259">
    <property type="term" value="P:methylation"/>
    <property type="evidence" value="ECO:0007669"/>
    <property type="project" value="UniProtKB-KW"/>
</dbReference>
<feature type="domain" description="Methyltransferase" evidence="4">
    <location>
        <begin position="29"/>
        <end position="122"/>
    </location>
</feature>
<dbReference type="Pfam" id="PF13649">
    <property type="entry name" value="Methyltransf_25"/>
    <property type="match status" value="1"/>
</dbReference>
<dbReference type="InterPro" id="IPR041698">
    <property type="entry name" value="Methyltransf_25"/>
</dbReference>
<sequence length="209" mass="22582">MALYDTANTWAMDDEFFLGFINERPASRVLGLGCGTGRSTLAVAAAGHCVVGIDPDSEALAAARGKPEAGNVDWVSGTSAQIPEGELFDVAITTSHVAQALSDDVAWARTLGDLHRTLLPGGRLVVDSRDPVARAWERWTPVNTLGTCTLLDGITLETWIECTELEDGCITMTGHRRLRRNIEETYTSVLAFRSEAQLREDIATAGVQH</sequence>
<dbReference type="Gene3D" id="3.40.50.150">
    <property type="entry name" value="Vaccinia Virus protein VP39"/>
    <property type="match status" value="1"/>
</dbReference>
<evidence type="ECO:0000313" key="6">
    <source>
        <dbReference type="Proteomes" id="UP001501257"/>
    </source>
</evidence>
<dbReference type="SUPFAM" id="SSF53335">
    <property type="entry name" value="S-adenosyl-L-methionine-dependent methyltransferases"/>
    <property type="match status" value="1"/>
</dbReference>
<dbReference type="CDD" id="cd02440">
    <property type="entry name" value="AdoMet_MTases"/>
    <property type="match status" value="1"/>
</dbReference>
<protein>
    <submittedName>
        <fullName evidence="5">Class I SAM-dependent methyltransferase</fullName>
    </submittedName>
</protein>
<keyword evidence="6" id="KW-1185">Reference proteome</keyword>
<evidence type="ECO:0000256" key="3">
    <source>
        <dbReference type="ARBA" id="ARBA00022691"/>
    </source>
</evidence>
<evidence type="ECO:0000256" key="2">
    <source>
        <dbReference type="ARBA" id="ARBA00022679"/>
    </source>
</evidence>
<dbReference type="EMBL" id="BAABLK010000028">
    <property type="protein sequence ID" value="GAA5227487.1"/>
    <property type="molecule type" value="Genomic_DNA"/>
</dbReference>
<gene>
    <name evidence="5" type="ORF">GCM10025778_20200</name>
</gene>
<evidence type="ECO:0000313" key="5">
    <source>
        <dbReference type="EMBL" id="GAA5227487.1"/>
    </source>
</evidence>
<dbReference type="PANTHER" id="PTHR43464">
    <property type="entry name" value="METHYLTRANSFERASE"/>
    <property type="match status" value="1"/>
</dbReference>
<dbReference type="PANTHER" id="PTHR43464:SF19">
    <property type="entry name" value="UBIQUINONE BIOSYNTHESIS O-METHYLTRANSFERASE, MITOCHONDRIAL"/>
    <property type="match status" value="1"/>
</dbReference>
<keyword evidence="1 5" id="KW-0489">Methyltransferase</keyword>
<comment type="caution">
    <text evidence="5">The sequence shown here is derived from an EMBL/GenBank/DDBJ whole genome shotgun (WGS) entry which is preliminary data.</text>
</comment>